<dbReference type="EMBL" id="JAOUSE010000008">
    <property type="protein sequence ID" value="MCU9593767.1"/>
    <property type="molecule type" value="Genomic_DNA"/>
</dbReference>
<proteinExistence type="predicted"/>
<name>A0ABT2WDK3_9BACI</name>
<keyword evidence="3" id="KW-1185">Reference proteome</keyword>
<dbReference type="InterPro" id="IPR000182">
    <property type="entry name" value="GNAT_dom"/>
</dbReference>
<reference evidence="2 3" key="1">
    <citation type="submission" date="2022-10" db="EMBL/GenBank/DDBJ databases">
        <title>Description of Fervidibacillus gen. nov. in the family Fervidibacillaceae fam. nov. with two species, Fervidibacillus albus sp. nov., and Fervidibacillus halotolerans sp. nov., isolated from tidal flat sediments.</title>
        <authorList>
            <person name="Kwon K.K."/>
            <person name="Yang S.-H."/>
        </authorList>
    </citation>
    <scope>NUCLEOTIDE SEQUENCE [LARGE SCALE GENOMIC DNA]</scope>
    <source>
        <strain evidence="2 3">DSM 23332</strain>
    </source>
</reference>
<comment type="caution">
    <text evidence="2">The sequence shown here is derived from an EMBL/GenBank/DDBJ whole genome shotgun (WGS) entry which is preliminary data.</text>
</comment>
<dbReference type="Proteomes" id="UP001208656">
    <property type="component" value="Unassembled WGS sequence"/>
</dbReference>
<dbReference type="RefSeq" id="WP_263061198.1">
    <property type="nucleotide sequence ID" value="NZ_JAOUSE010000008.1"/>
</dbReference>
<dbReference type="Pfam" id="PF00583">
    <property type="entry name" value="Acetyltransf_1"/>
    <property type="match status" value="1"/>
</dbReference>
<dbReference type="PROSITE" id="PS51186">
    <property type="entry name" value="GNAT"/>
    <property type="match status" value="1"/>
</dbReference>
<evidence type="ECO:0000313" key="3">
    <source>
        <dbReference type="Proteomes" id="UP001208656"/>
    </source>
</evidence>
<dbReference type="SUPFAM" id="SSF55729">
    <property type="entry name" value="Acyl-CoA N-acyltransferases (Nat)"/>
    <property type="match status" value="1"/>
</dbReference>
<organism evidence="2 3">
    <name type="scientific">Pallidibacillus thermolactis</name>
    <dbReference type="NCBI Taxonomy" id="251051"/>
    <lineage>
        <taxon>Bacteria</taxon>
        <taxon>Bacillati</taxon>
        <taxon>Bacillota</taxon>
        <taxon>Bacilli</taxon>
        <taxon>Bacillales</taxon>
        <taxon>Bacillaceae</taxon>
        <taxon>Pallidibacillus</taxon>
    </lineage>
</organism>
<feature type="domain" description="N-acetyltransferase" evidence="1">
    <location>
        <begin position="1"/>
        <end position="137"/>
    </location>
</feature>
<evidence type="ECO:0000259" key="1">
    <source>
        <dbReference type="PROSITE" id="PS51186"/>
    </source>
</evidence>
<sequence length="137" mass="16224">MYIRERRPAIDDRHLIDITLNNFETTREQTRRILRTADTVLVICNDRNQVIGYISYRWILKGFAYVDYVVLDEQYQGKGIASSLLPKVMEHALENNIYCVLGYVSLENEESLRKFQKWGFQPLFYWLNGVVIGRMLI</sequence>
<gene>
    <name evidence="2" type="ORF">OEV82_04790</name>
</gene>
<dbReference type="Gene3D" id="3.40.630.30">
    <property type="match status" value="1"/>
</dbReference>
<evidence type="ECO:0000313" key="2">
    <source>
        <dbReference type="EMBL" id="MCU9593767.1"/>
    </source>
</evidence>
<dbReference type="CDD" id="cd04301">
    <property type="entry name" value="NAT_SF"/>
    <property type="match status" value="1"/>
</dbReference>
<accession>A0ABT2WDK3</accession>
<protein>
    <submittedName>
        <fullName evidence="2">GNAT family N-acetyltransferase</fullName>
    </submittedName>
</protein>
<dbReference type="InterPro" id="IPR016181">
    <property type="entry name" value="Acyl_CoA_acyltransferase"/>
</dbReference>